<dbReference type="GO" id="GO:0016853">
    <property type="term" value="F:isomerase activity"/>
    <property type="evidence" value="ECO:0007669"/>
    <property type="project" value="UniProtKB-KW"/>
</dbReference>
<dbReference type="EMBL" id="CZQE01000068">
    <property type="protein sequence ID" value="CUS43576.1"/>
    <property type="molecule type" value="Genomic_DNA"/>
</dbReference>
<evidence type="ECO:0000259" key="1">
    <source>
        <dbReference type="Pfam" id="PF01261"/>
    </source>
</evidence>
<dbReference type="SUPFAM" id="SSF51658">
    <property type="entry name" value="Xylose isomerase-like"/>
    <property type="match status" value="1"/>
</dbReference>
<reference evidence="2" key="1">
    <citation type="submission" date="2015-10" db="EMBL/GenBank/DDBJ databases">
        <authorList>
            <person name="Gilbert D.G."/>
        </authorList>
    </citation>
    <scope>NUCLEOTIDE SEQUENCE</scope>
</reference>
<organism evidence="2">
    <name type="scientific">hydrothermal vent metagenome</name>
    <dbReference type="NCBI Taxonomy" id="652676"/>
    <lineage>
        <taxon>unclassified sequences</taxon>
        <taxon>metagenomes</taxon>
        <taxon>ecological metagenomes</taxon>
    </lineage>
</organism>
<dbReference type="Gene3D" id="3.20.20.150">
    <property type="entry name" value="Divalent-metal-dependent TIM barrel enzymes"/>
    <property type="match status" value="1"/>
</dbReference>
<accession>A0A170PN16</accession>
<dbReference type="InterPro" id="IPR036237">
    <property type="entry name" value="Xyl_isomerase-like_sf"/>
</dbReference>
<dbReference type="InterPro" id="IPR050312">
    <property type="entry name" value="IolE/XylAMocC-like"/>
</dbReference>
<feature type="domain" description="Xylose isomerase-like TIM barrel" evidence="1">
    <location>
        <begin position="56"/>
        <end position="298"/>
    </location>
</feature>
<dbReference type="InterPro" id="IPR013022">
    <property type="entry name" value="Xyl_isomerase-like_TIM-brl"/>
</dbReference>
<protein>
    <submittedName>
        <fullName evidence="2">Sugar phosphate isomerases/epimerases</fullName>
    </submittedName>
</protein>
<dbReference type="AlphaFoldDB" id="A0A170PN16"/>
<proteinExistence type="predicted"/>
<gene>
    <name evidence="2" type="ORF">MGWOODY_Smn2656</name>
</gene>
<dbReference type="Pfam" id="PF01261">
    <property type="entry name" value="AP_endonuc_2"/>
    <property type="match status" value="1"/>
</dbReference>
<dbReference type="PANTHER" id="PTHR12110">
    <property type="entry name" value="HYDROXYPYRUVATE ISOMERASE"/>
    <property type="match status" value="1"/>
</dbReference>
<name>A0A170PN16_9ZZZZ</name>
<sequence>MLDRRMFLGAAGAAVGTALLPISAGAMPLGLPPGLQLWTVKEDLAKDFAGTLKSLKAIGYDRVEAAGWVGLSPADFRKGVAAAGLDCFSCHYSMMELMGEVDTRLAAARDVGVRYFVASSPAWRKPLRPGRPWVQAVAEAMTLDDWRRNAARMNEVGARAAALGMRFAYHNHPAEFLAYDGKVAFHELLEHTDPALVAFELDLGWVAAAGYDPAHVLKEHGARIELLHVKDIATKERKPGTIAGDLTTVPIGKGSIDWPSVFAAAKAARIKSWFVEQEAPWVQPQLTALTESIAYLRTLPA</sequence>
<dbReference type="InterPro" id="IPR006311">
    <property type="entry name" value="TAT_signal"/>
</dbReference>
<keyword evidence="2" id="KW-0413">Isomerase</keyword>
<dbReference type="PROSITE" id="PS51318">
    <property type="entry name" value="TAT"/>
    <property type="match status" value="1"/>
</dbReference>
<dbReference type="PANTHER" id="PTHR12110:SF41">
    <property type="entry name" value="INOSOSE DEHYDRATASE"/>
    <property type="match status" value="1"/>
</dbReference>
<evidence type="ECO:0000313" key="2">
    <source>
        <dbReference type="EMBL" id="CUS43576.1"/>
    </source>
</evidence>